<evidence type="ECO:0000256" key="1">
    <source>
        <dbReference type="SAM" id="SignalP"/>
    </source>
</evidence>
<sequence>MNVLFTSTLILFITSLIHLSFSETQANNVFEAKRLDFGNKFKQKIFNEKDELKSFDRRQINKINYQILLIRNEKVTQKVWISNSMASLIDTA</sequence>
<proteinExistence type="predicted"/>
<dbReference type="Proteomes" id="UP000276133">
    <property type="component" value="Unassembled WGS sequence"/>
</dbReference>
<evidence type="ECO:0000313" key="3">
    <source>
        <dbReference type="Proteomes" id="UP000276133"/>
    </source>
</evidence>
<dbReference type="EMBL" id="REGN01001027">
    <property type="protein sequence ID" value="RNA37570.1"/>
    <property type="molecule type" value="Genomic_DNA"/>
</dbReference>
<comment type="caution">
    <text evidence="2">The sequence shown here is derived from an EMBL/GenBank/DDBJ whole genome shotgun (WGS) entry which is preliminary data.</text>
</comment>
<keyword evidence="3" id="KW-1185">Reference proteome</keyword>
<keyword evidence="1" id="KW-0732">Signal</keyword>
<reference evidence="2 3" key="1">
    <citation type="journal article" date="2018" name="Sci. Rep.">
        <title>Genomic signatures of local adaptation to the degree of environmental predictability in rotifers.</title>
        <authorList>
            <person name="Franch-Gras L."/>
            <person name="Hahn C."/>
            <person name="Garcia-Roger E.M."/>
            <person name="Carmona M.J."/>
            <person name="Serra M."/>
            <person name="Gomez A."/>
        </authorList>
    </citation>
    <scope>NUCLEOTIDE SEQUENCE [LARGE SCALE GENOMIC DNA]</scope>
    <source>
        <strain evidence="2">HYR1</strain>
    </source>
</reference>
<feature type="signal peptide" evidence="1">
    <location>
        <begin position="1"/>
        <end position="26"/>
    </location>
</feature>
<evidence type="ECO:0000313" key="2">
    <source>
        <dbReference type="EMBL" id="RNA37570.1"/>
    </source>
</evidence>
<organism evidence="2 3">
    <name type="scientific">Brachionus plicatilis</name>
    <name type="common">Marine rotifer</name>
    <name type="synonym">Brachionus muelleri</name>
    <dbReference type="NCBI Taxonomy" id="10195"/>
    <lineage>
        <taxon>Eukaryota</taxon>
        <taxon>Metazoa</taxon>
        <taxon>Spiralia</taxon>
        <taxon>Gnathifera</taxon>
        <taxon>Rotifera</taxon>
        <taxon>Eurotatoria</taxon>
        <taxon>Monogononta</taxon>
        <taxon>Pseudotrocha</taxon>
        <taxon>Ploima</taxon>
        <taxon>Brachionidae</taxon>
        <taxon>Brachionus</taxon>
    </lineage>
</organism>
<gene>
    <name evidence="2" type="ORF">BpHYR1_019402</name>
</gene>
<accession>A0A3M7SPN5</accession>
<feature type="chain" id="PRO_5018219039" evidence="1">
    <location>
        <begin position="27"/>
        <end position="92"/>
    </location>
</feature>
<protein>
    <submittedName>
        <fullName evidence="2">Uncharacterized protein</fullName>
    </submittedName>
</protein>
<dbReference type="AlphaFoldDB" id="A0A3M7SPN5"/>
<name>A0A3M7SPN5_BRAPC</name>